<reference evidence="1 2" key="1">
    <citation type="submission" date="2012-10" db="EMBL/GenBank/DDBJ databases">
        <title>Genome sequence of Vibrio Cholerae HENC-02.</title>
        <authorList>
            <person name="Eppinger M."/>
            <person name="Hasan N.A."/>
            <person name="Sengamalay N."/>
            <person name="Hine E."/>
            <person name="Su Q."/>
            <person name="Daugherty S.C."/>
            <person name="Young S."/>
            <person name="Sadzewicz L."/>
            <person name="Tallon L."/>
            <person name="Cebula T.A."/>
            <person name="Ravel J."/>
            <person name="Colwell R.R."/>
        </authorList>
    </citation>
    <scope>NUCLEOTIDE SEQUENCE [LARGE SCALE GENOMIC DNA]</scope>
    <source>
        <strain evidence="1 2">HENC-02</strain>
    </source>
</reference>
<gene>
    <name evidence="1" type="ORF">VCHENC02_2977B</name>
</gene>
<comment type="caution">
    <text evidence="1">The sequence shown here is derived from an EMBL/GenBank/DDBJ whole genome shotgun (WGS) entry which is preliminary data.</text>
</comment>
<dbReference type="Proteomes" id="UP000008367">
    <property type="component" value="Unassembled WGS sequence"/>
</dbReference>
<sequence>LSTVIEVDRTFIVEADKWRSRQCHAVIDVIVPQE</sequence>
<evidence type="ECO:0000313" key="1">
    <source>
        <dbReference type="EMBL" id="EKM31373.1"/>
    </source>
</evidence>
<accession>A0A454CYA5</accession>
<name>A0A454CYA5_VIBHA</name>
<dbReference type="AlphaFoldDB" id="A0A454CYA5"/>
<proteinExistence type="predicted"/>
<protein>
    <submittedName>
        <fullName evidence="1">Uncharacterized protein</fullName>
    </submittedName>
</protein>
<feature type="non-terminal residue" evidence="1">
    <location>
        <position position="1"/>
    </location>
</feature>
<evidence type="ECO:0000313" key="2">
    <source>
        <dbReference type="Proteomes" id="UP000008367"/>
    </source>
</evidence>
<organism evidence="1 2">
    <name type="scientific">Vibrio harveyi</name>
    <name type="common">Beneckea harveyi</name>
    <dbReference type="NCBI Taxonomy" id="669"/>
    <lineage>
        <taxon>Bacteria</taxon>
        <taxon>Pseudomonadati</taxon>
        <taxon>Pseudomonadota</taxon>
        <taxon>Gammaproteobacteria</taxon>
        <taxon>Vibrionales</taxon>
        <taxon>Vibrionaceae</taxon>
        <taxon>Vibrio</taxon>
    </lineage>
</organism>
<dbReference type="EMBL" id="AJSR01001218">
    <property type="protein sequence ID" value="EKM31373.1"/>
    <property type="molecule type" value="Genomic_DNA"/>
</dbReference>